<feature type="transmembrane region" description="Helical" evidence="1">
    <location>
        <begin position="188"/>
        <end position="206"/>
    </location>
</feature>
<evidence type="ECO:0000313" key="2">
    <source>
        <dbReference type="EMBL" id="GJE56812.1"/>
    </source>
</evidence>
<sequence length="427" mass="44527">MMQADARLWAPERASLTPPPDLALIALTVLVFGVSGGMLWLVGINYDGLTGSAVQKIHPATYLSILLLAWTMARVGNPVANAVTALERRPAGLLLGLMGIGLAVQITVRGGAGIAGAIDTFLLPAVVAILFIGCDGRTMKRIETTVHVVMAVNAALGLLEFVSGQRFFPYRLDGALLEYDTRSVALQGHPLANATLTACYVIALASGGGSLSAMRRLLVIGLQIAALVAFGGRSGIVVTLALGGGLGLIGVIRAVMNGRIPLLAVAGAAFALPLLGLVLAGLAGFGFFDALIGRFVDDGGSANARVVVLDLFSRLSLRELVIGPDPTIVDSMRRINGLAMGLENPIVRLMLYQGAAMTALLTVALTLFLYEIGLRCRPGIAMPMITFAVLANTYESVGSKTTLVAKFVILLLALYRAPTPEEEANGA</sequence>
<feature type="transmembrane region" description="Helical" evidence="1">
    <location>
        <begin position="21"/>
        <end position="42"/>
    </location>
</feature>
<organism evidence="2 3">
    <name type="scientific">Methylobacterium thuringiense</name>
    <dbReference type="NCBI Taxonomy" id="1003091"/>
    <lineage>
        <taxon>Bacteria</taxon>
        <taxon>Pseudomonadati</taxon>
        <taxon>Pseudomonadota</taxon>
        <taxon>Alphaproteobacteria</taxon>
        <taxon>Hyphomicrobiales</taxon>
        <taxon>Methylobacteriaceae</taxon>
        <taxon>Methylobacterium</taxon>
    </lineage>
</organism>
<feature type="transmembrane region" description="Helical" evidence="1">
    <location>
        <begin position="350"/>
        <end position="370"/>
    </location>
</feature>
<dbReference type="RefSeq" id="WP_238232402.1">
    <property type="nucleotide sequence ID" value="NZ_BPRA01000015.1"/>
</dbReference>
<accession>A0ABQ4TRL7</accession>
<evidence type="ECO:0000313" key="3">
    <source>
        <dbReference type="Proteomes" id="UP001055101"/>
    </source>
</evidence>
<comment type="caution">
    <text evidence="2">The sequence shown here is derived from an EMBL/GenBank/DDBJ whole genome shotgun (WGS) entry which is preliminary data.</text>
</comment>
<feature type="transmembrane region" description="Helical" evidence="1">
    <location>
        <begin position="146"/>
        <end position="168"/>
    </location>
</feature>
<reference evidence="2" key="2">
    <citation type="submission" date="2021-08" db="EMBL/GenBank/DDBJ databases">
        <authorList>
            <person name="Tani A."/>
            <person name="Ola A."/>
            <person name="Ogura Y."/>
            <person name="Katsura K."/>
            <person name="Hayashi T."/>
        </authorList>
    </citation>
    <scope>NUCLEOTIDE SEQUENCE</scope>
    <source>
        <strain evidence="2">DSM 23674</strain>
    </source>
</reference>
<dbReference type="Proteomes" id="UP001055101">
    <property type="component" value="Unassembled WGS sequence"/>
</dbReference>
<feature type="transmembrane region" description="Helical" evidence="1">
    <location>
        <begin position="91"/>
        <end position="108"/>
    </location>
</feature>
<evidence type="ECO:0000256" key="1">
    <source>
        <dbReference type="SAM" id="Phobius"/>
    </source>
</evidence>
<dbReference type="NCBIfam" id="NF038256">
    <property type="entry name" value="exopoly_VpsF"/>
    <property type="match status" value="1"/>
</dbReference>
<name>A0ABQ4TRL7_9HYPH</name>
<feature type="transmembrane region" description="Helical" evidence="1">
    <location>
        <begin position="62"/>
        <end position="79"/>
    </location>
</feature>
<feature type="transmembrane region" description="Helical" evidence="1">
    <location>
        <begin position="236"/>
        <end position="255"/>
    </location>
</feature>
<dbReference type="InterPro" id="IPR048041">
    <property type="entry name" value="VpsF-like"/>
</dbReference>
<feature type="transmembrane region" description="Helical" evidence="1">
    <location>
        <begin position="114"/>
        <end position="134"/>
    </location>
</feature>
<protein>
    <submittedName>
        <fullName evidence="2">Uncharacterized protein</fullName>
    </submittedName>
</protein>
<keyword evidence="1" id="KW-1133">Transmembrane helix</keyword>
<keyword evidence="1" id="KW-0472">Membrane</keyword>
<feature type="transmembrane region" description="Helical" evidence="1">
    <location>
        <begin position="262"/>
        <end position="288"/>
    </location>
</feature>
<reference evidence="2" key="1">
    <citation type="journal article" date="2021" name="Front. Microbiol.">
        <title>Comprehensive Comparative Genomics and Phenotyping of Methylobacterium Species.</title>
        <authorList>
            <person name="Alessa O."/>
            <person name="Ogura Y."/>
            <person name="Fujitani Y."/>
            <person name="Takami H."/>
            <person name="Hayashi T."/>
            <person name="Sahin N."/>
            <person name="Tani A."/>
        </authorList>
    </citation>
    <scope>NUCLEOTIDE SEQUENCE</scope>
    <source>
        <strain evidence="2">DSM 23674</strain>
    </source>
</reference>
<gene>
    <name evidence="2" type="ORF">EKPJFOCH_3320</name>
</gene>
<proteinExistence type="predicted"/>
<keyword evidence="3" id="KW-1185">Reference proteome</keyword>
<keyword evidence="1" id="KW-0812">Transmembrane</keyword>
<dbReference type="EMBL" id="BPRA01000015">
    <property type="protein sequence ID" value="GJE56812.1"/>
    <property type="molecule type" value="Genomic_DNA"/>
</dbReference>